<dbReference type="OrthoDB" id="387417at2157"/>
<sequence length="332" mass="37390">MVKLELIDQEIILRQTRPHPLAFYHLYAIWLYLIAVGLLFILYFDNFMNSFISIPIFEGSNLIVNENPNFYQALWLFILLIPSVKSRSILAYGGYLLGMYLVSLPLLGKIVGETVESTVTQSLFQGIIVEYEPGQKLYLFVWLLLIIIPGIIIALTRISLRWLSLFIAIGSTIILLRYAYSLSTYQINLLLIATGFIGVTGTEIWRRSHRYHITNFRIVTEVMGKKRVVFYSKISDLIMETNLLGRIFRFGSITPLTGSGMGVGMDIALAGAGMSKNAGGKSVGIGFGGGKTISTPRSRSSYILFGIPDQKKEYTRIIELIHRNIFYKEGSC</sequence>
<feature type="transmembrane region" description="Helical" evidence="1">
    <location>
        <begin position="89"/>
        <end position="108"/>
    </location>
</feature>
<feature type="transmembrane region" description="Helical" evidence="1">
    <location>
        <begin position="162"/>
        <end position="180"/>
    </location>
</feature>
<dbReference type="RefSeq" id="WP_048093016.1">
    <property type="nucleotide sequence ID" value="NZ_JMIY01000007.1"/>
</dbReference>
<proteinExistence type="predicted"/>
<comment type="caution">
    <text evidence="2">The sequence shown here is derived from an EMBL/GenBank/DDBJ whole genome shotgun (WGS) entry which is preliminary data.</text>
</comment>
<dbReference type="Proteomes" id="UP000027153">
    <property type="component" value="Unassembled WGS sequence"/>
</dbReference>
<dbReference type="AlphaFoldDB" id="A0A062V6H0"/>
<protein>
    <recommendedName>
        <fullName evidence="4">DUF304 domain-containing protein</fullName>
    </recommendedName>
</protein>
<keyword evidence="3" id="KW-1185">Reference proteome</keyword>
<organism evidence="2 3">
    <name type="scientific">Candidatus Methanoperedens nitratireducens</name>
    <dbReference type="NCBI Taxonomy" id="1392998"/>
    <lineage>
        <taxon>Archaea</taxon>
        <taxon>Methanobacteriati</taxon>
        <taxon>Methanobacteriota</taxon>
        <taxon>Stenosarchaea group</taxon>
        <taxon>Methanomicrobia</taxon>
        <taxon>Methanosarcinales</taxon>
        <taxon>ANME-2 cluster</taxon>
        <taxon>Candidatus Methanoperedentaceae</taxon>
        <taxon>Candidatus Methanoperedens</taxon>
    </lineage>
</organism>
<feature type="transmembrane region" description="Helical" evidence="1">
    <location>
        <begin position="137"/>
        <end position="155"/>
    </location>
</feature>
<accession>A0A062V6H0</accession>
<evidence type="ECO:0000256" key="1">
    <source>
        <dbReference type="SAM" id="Phobius"/>
    </source>
</evidence>
<gene>
    <name evidence="2" type="ORF">ANME2D_02989</name>
</gene>
<evidence type="ECO:0000313" key="2">
    <source>
        <dbReference type="EMBL" id="KCZ70960.1"/>
    </source>
</evidence>
<name>A0A062V6H0_9EURY</name>
<feature type="transmembrane region" description="Helical" evidence="1">
    <location>
        <begin position="186"/>
        <end position="205"/>
    </location>
</feature>
<keyword evidence="1" id="KW-1133">Transmembrane helix</keyword>
<feature type="transmembrane region" description="Helical" evidence="1">
    <location>
        <begin position="21"/>
        <end position="44"/>
    </location>
</feature>
<keyword evidence="1" id="KW-0812">Transmembrane</keyword>
<evidence type="ECO:0000313" key="3">
    <source>
        <dbReference type="Proteomes" id="UP000027153"/>
    </source>
</evidence>
<reference evidence="2 3" key="1">
    <citation type="journal article" date="2013" name="Nature">
        <title>Anaerobic oxidation of methane coupled to nitrate reduction in a novel archaeal lineage.</title>
        <authorList>
            <person name="Haroon M.F."/>
            <person name="Hu S."/>
            <person name="Shi Y."/>
            <person name="Imelfort M."/>
            <person name="Keller J."/>
            <person name="Hugenholtz P."/>
            <person name="Yuan Z."/>
            <person name="Tyson G.W."/>
        </authorList>
    </citation>
    <scope>NUCLEOTIDE SEQUENCE [LARGE SCALE GENOMIC DNA]</scope>
    <source>
        <strain evidence="2 3">ANME-2d</strain>
    </source>
</reference>
<evidence type="ECO:0008006" key="4">
    <source>
        <dbReference type="Google" id="ProtNLM"/>
    </source>
</evidence>
<keyword evidence="1" id="KW-0472">Membrane</keyword>
<dbReference type="EMBL" id="JMIY01000007">
    <property type="protein sequence ID" value="KCZ70960.1"/>
    <property type="molecule type" value="Genomic_DNA"/>
</dbReference>